<feature type="domain" description="Major facilitator superfamily (MFS) profile" evidence="6">
    <location>
        <begin position="22"/>
        <end position="213"/>
    </location>
</feature>
<dbReference type="Gene3D" id="1.20.1250.20">
    <property type="entry name" value="MFS general substrate transporter like domains"/>
    <property type="match status" value="1"/>
</dbReference>
<dbReference type="PROSITE" id="PS50850">
    <property type="entry name" value="MFS"/>
    <property type="match status" value="1"/>
</dbReference>
<reference evidence="7 8" key="1">
    <citation type="submission" date="2023-11" db="EMBL/GenBank/DDBJ databases">
        <title>Halocaridina rubra genome assembly.</title>
        <authorList>
            <person name="Smith C."/>
        </authorList>
    </citation>
    <scope>NUCLEOTIDE SEQUENCE [LARGE SCALE GENOMIC DNA]</scope>
    <source>
        <strain evidence="7">EP-1</strain>
        <tissue evidence="7">Whole</tissue>
    </source>
</reference>
<dbReference type="Proteomes" id="UP001381693">
    <property type="component" value="Unassembled WGS sequence"/>
</dbReference>
<evidence type="ECO:0000256" key="2">
    <source>
        <dbReference type="ARBA" id="ARBA00022692"/>
    </source>
</evidence>
<dbReference type="PANTHER" id="PTHR24064">
    <property type="entry name" value="SOLUTE CARRIER FAMILY 22 MEMBER"/>
    <property type="match status" value="1"/>
</dbReference>
<name>A0AAN9A2E5_HALRR</name>
<dbReference type="SUPFAM" id="SSF103473">
    <property type="entry name" value="MFS general substrate transporter"/>
    <property type="match status" value="1"/>
</dbReference>
<feature type="transmembrane region" description="Helical" evidence="5">
    <location>
        <begin position="180"/>
        <end position="201"/>
    </location>
</feature>
<proteinExistence type="predicted"/>
<evidence type="ECO:0000256" key="1">
    <source>
        <dbReference type="ARBA" id="ARBA00004141"/>
    </source>
</evidence>
<keyword evidence="2 5" id="KW-0812">Transmembrane</keyword>
<dbReference type="InterPro" id="IPR005829">
    <property type="entry name" value="Sugar_transporter_CS"/>
</dbReference>
<keyword evidence="3 5" id="KW-1133">Transmembrane helix</keyword>
<evidence type="ECO:0000256" key="4">
    <source>
        <dbReference type="ARBA" id="ARBA00023136"/>
    </source>
</evidence>
<gene>
    <name evidence="7" type="ORF">SK128_005748</name>
</gene>
<dbReference type="GO" id="GO:0022857">
    <property type="term" value="F:transmembrane transporter activity"/>
    <property type="evidence" value="ECO:0007669"/>
    <property type="project" value="InterPro"/>
</dbReference>
<sequence length="213" mass="23890">MSSNNNKFDELLTQLGTGKWNFIIFFASSYWMMHLAPHVLGGAFLAPKVEYTCQTPEGGYTLTSTVVKDDGTKENYTNQCEYLGNMTREGGGLEPLACMEWQYDNATYVNTLTSEFDLVCSSEYLRATYQSMYMLGTFFGAPITGILADRYGRKTLLCIGSILYSLVAIGTVWLPNFPLILAARFIMGFLHTTGLLTGYILGKKRRFEAKIFI</sequence>
<feature type="transmembrane region" description="Helical" evidence="5">
    <location>
        <begin position="131"/>
        <end position="148"/>
    </location>
</feature>
<dbReference type="GO" id="GO:0016020">
    <property type="term" value="C:membrane"/>
    <property type="evidence" value="ECO:0007669"/>
    <property type="project" value="UniProtKB-SubCell"/>
</dbReference>
<protein>
    <recommendedName>
        <fullName evidence="6">Major facilitator superfamily (MFS) profile domain-containing protein</fullName>
    </recommendedName>
</protein>
<organism evidence="7 8">
    <name type="scientific">Halocaridina rubra</name>
    <name type="common">Hawaiian red shrimp</name>
    <dbReference type="NCBI Taxonomy" id="373956"/>
    <lineage>
        <taxon>Eukaryota</taxon>
        <taxon>Metazoa</taxon>
        <taxon>Ecdysozoa</taxon>
        <taxon>Arthropoda</taxon>
        <taxon>Crustacea</taxon>
        <taxon>Multicrustacea</taxon>
        <taxon>Malacostraca</taxon>
        <taxon>Eumalacostraca</taxon>
        <taxon>Eucarida</taxon>
        <taxon>Decapoda</taxon>
        <taxon>Pleocyemata</taxon>
        <taxon>Caridea</taxon>
        <taxon>Atyoidea</taxon>
        <taxon>Atyidae</taxon>
        <taxon>Halocaridina</taxon>
    </lineage>
</organism>
<dbReference type="InterPro" id="IPR011701">
    <property type="entry name" value="MFS"/>
</dbReference>
<comment type="subcellular location">
    <subcellularLocation>
        <location evidence="1">Membrane</location>
        <topology evidence="1">Multi-pass membrane protein</topology>
    </subcellularLocation>
</comment>
<accession>A0AAN9A2E5</accession>
<evidence type="ECO:0000313" key="7">
    <source>
        <dbReference type="EMBL" id="KAK7067117.1"/>
    </source>
</evidence>
<evidence type="ECO:0000256" key="5">
    <source>
        <dbReference type="SAM" id="Phobius"/>
    </source>
</evidence>
<evidence type="ECO:0000256" key="3">
    <source>
        <dbReference type="ARBA" id="ARBA00022989"/>
    </source>
</evidence>
<dbReference type="EMBL" id="JAXCGZ010018925">
    <property type="protein sequence ID" value="KAK7067117.1"/>
    <property type="molecule type" value="Genomic_DNA"/>
</dbReference>
<dbReference type="AlphaFoldDB" id="A0AAN9A2E5"/>
<dbReference type="InterPro" id="IPR020846">
    <property type="entry name" value="MFS_dom"/>
</dbReference>
<feature type="transmembrane region" description="Helical" evidence="5">
    <location>
        <begin position="155"/>
        <end position="174"/>
    </location>
</feature>
<keyword evidence="4 5" id="KW-0472">Membrane</keyword>
<comment type="caution">
    <text evidence="7">The sequence shown here is derived from an EMBL/GenBank/DDBJ whole genome shotgun (WGS) entry which is preliminary data.</text>
</comment>
<dbReference type="Pfam" id="PF07690">
    <property type="entry name" value="MFS_1"/>
    <property type="match status" value="1"/>
</dbReference>
<evidence type="ECO:0000313" key="8">
    <source>
        <dbReference type="Proteomes" id="UP001381693"/>
    </source>
</evidence>
<feature type="transmembrane region" description="Helical" evidence="5">
    <location>
        <begin position="20"/>
        <end position="40"/>
    </location>
</feature>
<dbReference type="InterPro" id="IPR036259">
    <property type="entry name" value="MFS_trans_sf"/>
</dbReference>
<keyword evidence="8" id="KW-1185">Reference proteome</keyword>
<dbReference type="PROSITE" id="PS00216">
    <property type="entry name" value="SUGAR_TRANSPORT_1"/>
    <property type="match status" value="1"/>
</dbReference>
<evidence type="ECO:0000259" key="6">
    <source>
        <dbReference type="PROSITE" id="PS50850"/>
    </source>
</evidence>